<evidence type="ECO:0000313" key="2">
    <source>
        <dbReference type="Proteomes" id="UP000594261"/>
    </source>
</evidence>
<evidence type="ECO:0000313" key="1">
    <source>
        <dbReference type="EnsemblPlants" id="QL12p015175:mrna:CDS:1"/>
    </source>
</evidence>
<dbReference type="Proteomes" id="UP000594261">
    <property type="component" value="Chromosome 12"/>
</dbReference>
<dbReference type="EMBL" id="LRBV02000012">
    <property type="status" value="NOT_ANNOTATED_CDS"/>
    <property type="molecule type" value="Genomic_DNA"/>
</dbReference>
<dbReference type="InParanoid" id="A0A7N2N312"/>
<reference evidence="1" key="2">
    <citation type="submission" date="2021-01" db="UniProtKB">
        <authorList>
            <consortium name="EnsemblPlants"/>
        </authorList>
    </citation>
    <scope>IDENTIFICATION</scope>
</reference>
<accession>A0A7N2N312</accession>
<dbReference type="AlphaFoldDB" id="A0A7N2N312"/>
<keyword evidence="2" id="KW-1185">Reference proteome</keyword>
<sequence length="123" mass="13947">MFIASTRDAVLGIKSGNLGGQDKLCWMETKRRNFTVKSAYHVAIRMAKSPDGEHSLAGHDHKLWTKLWTLNTPPKVRNFVFRACSDILPTRAIFSVVKSKLIRYAPSMTNMMKRQSIFYGSAL</sequence>
<reference evidence="1 2" key="1">
    <citation type="journal article" date="2016" name="G3 (Bethesda)">
        <title>First Draft Assembly and Annotation of the Genome of a California Endemic Oak Quercus lobata Nee (Fagaceae).</title>
        <authorList>
            <person name="Sork V.L."/>
            <person name="Fitz-Gibbon S.T."/>
            <person name="Puiu D."/>
            <person name="Crepeau M."/>
            <person name="Gugger P.F."/>
            <person name="Sherman R."/>
            <person name="Stevens K."/>
            <person name="Langley C.H."/>
            <person name="Pellegrini M."/>
            <person name="Salzberg S.L."/>
        </authorList>
    </citation>
    <scope>NUCLEOTIDE SEQUENCE [LARGE SCALE GENOMIC DNA]</scope>
    <source>
        <strain evidence="1 2">cv. SW786</strain>
    </source>
</reference>
<organism evidence="1 2">
    <name type="scientific">Quercus lobata</name>
    <name type="common">Valley oak</name>
    <dbReference type="NCBI Taxonomy" id="97700"/>
    <lineage>
        <taxon>Eukaryota</taxon>
        <taxon>Viridiplantae</taxon>
        <taxon>Streptophyta</taxon>
        <taxon>Embryophyta</taxon>
        <taxon>Tracheophyta</taxon>
        <taxon>Spermatophyta</taxon>
        <taxon>Magnoliopsida</taxon>
        <taxon>eudicotyledons</taxon>
        <taxon>Gunneridae</taxon>
        <taxon>Pentapetalae</taxon>
        <taxon>rosids</taxon>
        <taxon>fabids</taxon>
        <taxon>Fagales</taxon>
        <taxon>Fagaceae</taxon>
        <taxon>Quercus</taxon>
    </lineage>
</organism>
<dbReference type="EnsemblPlants" id="QL12p015175:mrna">
    <property type="protein sequence ID" value="QL12p015175:mrna:CDS:1"/>
    <property type="gene ID" value="QL12p015175"/>
</dbReference>
<dbReference type="Gramene" id="QL12p015175:mrna">
    <property type="protein sequence ID" value="QL12p015175:mrna:CDS:1"/>
    <property type="gene ID" value="QL12p015175"/>
</dbReference>
<proteinExistence type="predicted"/>
<name>A0A7N2N312_QUELO</name>
<protein>
    <submittedName>
        <fullName evidence="1">Uncharacterized protein</fullName>
    </submittedName>
</protein>